<reference evidence="2 3" key="1">
    <citation type="journal article" date="2022" name="G3 (Bethesda)">
        <title>Whole-genome sequence and methylome profiling of the almond [Prunus dulcis (Mill.) D.A. Webb] cultivar 'Nonpareil'.</title>
        <authorList>
            <person name="D'Amico-Willman K.M."/>
            <person name="Ouma W.Z."/>
            <person name="Meulia T."/>
            <person name="Sideli G.M."/>
            <person name="Gradziel T.M."/>
            <person name="Fresnedo-Ramirez J."/>
        </authorList>
    </citation>
    <scope>NUCLEOTIDE SEQUENCE [LARGE SCALE GENOMIC DNA]</scope>
    <source>
        <strain evidence="2">Clone GOH B32 T37-40</strain>
    </source>
</reference>
<feature type="compositionally biased region" description="Basic residues" evidence="1">
    <location>
        <begin position="55"/>
        <end position="65"/>
    </location>
</feature>
<keyword evidence="3" id="KW-1185">Reference proteome</keyword>
<feature type="compositionally biased region" description="Polar residues" evidence="1">
    <location>
        <begin position="71"/>
        <end position="90"/>
    </location>
</feature>
<accession>A0AAD4Z838</accession>
<gene>
    <name evidence="2" type="ORF">L3X38_026173</name>
</gene>
<comment type="caution">
    <text evidence="2">The sequence shown here is derived from an EMBL/GenBank/DDBJ whole genome shotgun (WGS) entry which is preliminary data.</text>
</comment>
<dbReference type="Proteomes" id="UP001054821">
    <property type="component" value="Chromosome 4"/>
</dbReference>
<proteinExistence type="predicted"/>
<evidence type="ECO:0000256" key="1">
    <source>
        <dbReference type="SAM" id="MobiDB-lite"/>
    </source>
</evidence>
<sequence>MRISVRWSNDIRIEIRKFLRARDNLRISSGYNAASPDSPTRRHTRRQRVGVQSNFRRRKKLHTRGHPSYPSFYSRSGALSSTTGRPNSGGNWPEFQFEIRPKP</sequence>
<evidence type="ECO:0000313" key="2">
    <source>
        <dbReference type="EMBL" id="KAI5336039.1"/>
    </source>
</evidence>
<dbReference type="AlphaFoldDB" id="A0AAD4Z838"/>
<protein>
    <submittedName>
        <fullName evidence="2">Uncharacterized protein</fullName>
    </submittedName>
</protein>
<feature type="compositionally biased region" description="Polar residues" evidence="1">
    <location>
        <begin position="28"/>
        <end position="38"/>
    </location>
</feature>
<dbReference type="EMBL" id="JAJFAZ020000004">
    <property type="protein sequence ID" value="KAI5336039.1"/>
    <property type="molecule type" value="Genomic_DNA"/>
</dbReference>
<organism evidence="2 3">
    <name type="scientific">Prunus dulcis</name>
    <name type="common">Almond</name>
    <name type="synonym">Amygdalus dulcis</name>
    <dbReference type="NCBI Taxonomy" id="3755"/>
    <lineage>
        <taxon>Eukaryota</taxon>
        <taxon>Viridiplantae</taxon>
        <taxon>Streptophyta</taxon>
        <taxon>Embryophyta</taxon>
        <taxon>Tracheophyta</taxon>
        <taxon>Spermatophyta</taxon>
        <taxon>Magnoliopsida</taxon>
        <taxon>eudicotyledons</taxon>
        <taxon>Gunneridae</taxon>
        <taxon>Pentapetalae</taxon>
        <taxon>rosids</taxon>
        <taxon>fabids</taxon>
        <taxon>Rosales</taxon>
        <taxon>Rosaceae</taxon>
        <taxon>Amygdaloideae</taxon>
        <taxon>Amygdaleae</taxon>
        <taxon>Prunus</taxon>
    </lineage>
</organism>
<feature type="region of interest" description="Disordered" evidence="1">
    <location>
        <begin position="28"/>
        <end position="103"/>
    </location>
</feature>
<name>A0AAD4Z838_PRUDU</name>
<evidence type="ECO:0000313" key="3">
    <source>
        <dbReference type="Proteomes" id="UP001054821"/>
    </source>
</evidence>